<reference evidence="2 3" key="1">
    <citation type="journal article" date="2014" name="PLoS ONE">
        <title>Global Analysis of Gene Expression Profiles in Physic Nut (Jatropha curcas L.) Seedlings Exposed to Salt Stress.</title>
        <authorList>
            <person name="Zhang L."/>
            <person name="Zhang C."/>
            <person name="Wu P."/>
            <person name="Chen Y."/>
            <person name="Li M."/>
            <person name="Jiang H."/>
            <person name="Wu G."/>
        </authorList>
    </citation>
    <scope>NUCLEOTIDE SEQUENCE [LARGE SCALE GENOMIC DNA]</scope>
    <source>
        <strain evidence="3">cv. GZQX0401</strain>
        <tissue evidence="2">Young leaves</tissue>
    </source>
</reference>
<evidence type="ECO:0000313" key="2">
    <source>
        <dbReference type="EMBL" id="KDP35328.1"/>
    </source>
</evidence>
<accession>A0A067KK17</accession>
<organism evidence="2 3">
    <name type="scientific">Jatropha curcas</name>
    <name type="common">Barbados nut</name>
    <dbReference type="NCBI Taxonomy" id="180498"/>
    <lineage>
        <taxon>Eukaryota</taxon>
        <taxon>Viridiplantae</taxon>
        <taxon>Streptophyta</taxon>
        <taxon>Embryophyta</taxon>
        <taxon>Tracheophyta</taxon>
        <taxon>Spermatophyta</taxon>
        <taxon>Magnoliopsida</taxon>
        <taxon>eudicotyledons</taxon>
        <taxon>Gunneridae</taxon>
        <taxon>Pentapetalae</taxon>
        <taxon>rosids</taxon>
        <taxon>fabids</taxon>
        <taxon>Malpighiales</taxon>
        <taxon>Euphorbiaceae</taxon>
        <taxon>Crotonoideae</taxon>
        <taxon>Jatropheae</taxon>
        <taxon>Jatropha</taxon>
    </lineage>
</organism>
<keyword evidence="3" id="KW-1185">Reference proteome</keyword>
<dbReference type="AlphaFoldDB" id="A0A067KK17"/>
<protein>
    <submittedName>
        <fullName evidence="2">Uncharacterized protein</fullName>
    </submittedName>
</protein>
<proteinExistence type="predicted"/>
<evidence type="ECO:0000313" key="3">
    <source>
        <dbReference type="Proteomes" id="UP000027138"/>
    </source>
</evidence>
<name>A0A067KK17_JATCU</name>
<feature type="region of interest" description="Disordered" evidence="1">
    <location>
        <begin position="1"/>
        <end position="59"/>
    </location>
</feature>
<gene>
    <name evidence="2" type="ORF">JCGZ_09487</name>
</gene>
<sequence length="59" mass="6416">MFSNMLLCSMRSNSSRKRRHGKVKLNPEGEAHAGVDDTEASLTPERALLKRPGPAVGPN</sequence>
<dbReference type="EMBL" id="KK914490">
    <property type="protein sequence ID" value="KDP35328.1"/>
    <property type="molecule type" value="Genomic_DNA"/>
</dbReference>
<dbReference type="Proteomes" id="UP000027138">
    <property type="component" value="Unassembled WGS sequence"/>
</dbReference>
<feature type="compositionally biased region" description="Basic residues" evidence="1">
    <location>
        <begin position="14"/>
        <end position="23"/>
    </location>
</feature>
<evidence type="ECO:0000256" key="1">
    <source>
        <dbReference type="SAM" id="MobiDB-lite"/>
    </source>
</evidence>
<feature type="compositionally biased region" description="Basic and acidic residues" evidence="1">
    <location>
        <begin position="25"/>
        <end position="35"/>
    </location>
</feature>